<dbReference type="InterPro" id="IPR001155">
    <property type="entry name" value="OxRdtase_FMN_N"/>
</dbReference>
<evidence type="ECO:0000313" key="5">
    <source>
        <dbReference type="EMBL" id="NVN09629.1"/>
    </source>
</evidence>
<dbReference type="Gene3D" id="3.20.20.70">
    <property type="entry name" value="Aldolase class I"/>
    <property type="match status" value="1"/>
</dbReference>
<dbReference type="CDD" id="cd02933">
    <property type="entry name" value="OYE_like_FMN"/>
    <property type="match status" value="1"/>
</dbReference>
<keyword evidence="3" id="KW-0560">Oxidoreductase</keyword>
<dbReference type="FunFam" id="3.20.20.70:FF:000059">
    <property type="entry name" value="N-ethylmaleimide reductase, FMN-linked"/>
    <property type="match status" value="1"/>
</dbReference>
<dbReference type="Pfam" id="PF00724">
    <property type="entry name" value="Oxidored_FMN"/>
    <property type="match status" value="1"/>
</dbReference>
<dbReference type="InterPro" id="IPR013785">
    <property type="entry name" value="Aldolase_TIM"/>
</dbReference>
<proteinExistence type="inferred from homology"/>
<comment type="cofactor">
    <cofactor evidence="1">
        <name>FMN</name>
        <dbReference type="ChEBI" id="CHEBI:58210"/>
    </cofactor>
</comment>
<gene>
    <name evidence="5" type="ORF">HUK84_00415</name>
</gene>
<sequence length="371" mass="40487">MSKLFSPIRVGPYELKHRVVMPPLTRLRADPDDTASAMMAEHYKQRASDGGLIIVESAMISVEARAYDGAPGLYRDEHVAGYRRIADGVHSKGGVVIAQLAHNGRTSHVEMNGGVPPLGPSIVPLDAQALTPTGWKPVSPGREATVDDIKRVIDDFRAAARRAFDADIDGVEIHAANGYLLDSFLQDGTNRRTDRYGGAVENRARILIETVEAIGSLRGFDRVGVRLSPSGEWNSIHDSDPETTFRRVAELLDPYGLAYLHVIEPRVKGDDDKVDSLDHPPVASAFLRNHFSGPIIAAGGFRDAAGAEETLQRGDADLIAFGRWFTSNPDLPERLRRGLPLTKYDRSAFWGGDGRAYVDFLPWQGAEASVA</sequence>
<dbReference type="GO" id="GO:0010181">
    <property type="term" value="F:FMN binding"/>
    <property type="evidence" value="ECO:0007669"/>
    <property type="project" value="InterPro"/>
</dbReference>
<dbReference type="AlphaFoldDB" id="A0A7Y7ISN4"/>
<evidence type="ECO:0000256" key="1">
    <source>
        <dbReference type="ARBA" id="ARBA00001917"/>
    </source>
</evidence>
<dbReference type="GO" id="GO:0016628">
    <property type="term" value="F:oxidoreductase activity, acting on the CH-CH group of donors, NAD or NADP as acceptor"/>
    <property type="evidence" value="ECO:0007669"/>
    <property type="project" value="UniProtKB-ARBA"/>
</dbReference>
<evidence type="ECO:0000313" key="6">
    <source>
        <dbReference type="Proteomes" id="UP000534870"/>
    </source>
</evidence>
<dbReference type="GO" id="GO:0005829">
    <property type="term" value="C:cytosol"/>
    <property type="evidence" value="ECO:0007669"/>
    <property type="project" value="UniProtKB-ARBA"/>
</dbReference>
<dbReference type="RefSeq" id="WP_176638428.1">
    <property type="nucleotide sequence ID" value="NZ_JABXXP010000002.1"/>
</dbReference>
<dbReference type="PANTHER" id="PTHR22893">
    <property type="entry name" value="NADH OXIDOREDUCTASE-RELATED"/>
    <property type="match status" value="1"/>
</dbReference>
<reference evidence="5 6" key="1">
    <citation type="submission" date="2020-06" db="EMBL/GenBank/DDBJ databases">
        <title>Description of novel acetic acid bacteria.</title>
        <authorList>
            <person name="Sombolestani A."/>
        </authorList>
    </citation>
    <scope>NUCLEOTIDE SEQUENCE [LARGE SCALE GENOMIC DNA]</scope>
    <source>
        <strain evidence="5 6">LMG 31431</strain>
    </source>
</reference>
<dbReference type="PANTHER" id="PTHR22893:SF91">
    <property type="entry name" value="NADPH DEHYDROGENASE 2-RELATED"/>
    <property type="match status" value="1"/>
</dbReference>
<evidence type="ECO:0000259" key="4">
    <source>
        <dbReference type="Pfam" id="PF00724"/>
    </source>
</evidence>
<protein>
    <submittedName>
        <fullName evidence="5">Alkene reductase</fullName>
    </submittedName>
</protein>
<dbReference type="Proteomes" id="UP000534870">
    <property type="component" value="Unassembled WGS sequence"/>
</dbReference>
<evidence type="ECO:0000256" key="2">
    <source>
        <dbReference type="ARBA" id="ARBA00005979"/>
    </source>
</evidence>
<evidence type="ECO:0000256" key="3">
    <source>
        <dbReference type="ARBA" id="ARBA00023002"/>
    </source>
</evidence>
<dbReference type="SUPFAM" id="SSF51395">
    <property type="entry name" value="FMN-linked oxidoreductases"/>
    <property type="match status" value="1"/>
</dbReference>
<feature type="domain" description="NADH:flavin oxidoreductase/NADH oxidase N-terminal" evidence="4">
    <location>
        <begin position="3"/>
        <end position="341"/>
    </location>
</feature>
<dbReference type="InterPro" id="IPR045247">
    <property type="entry name" value="Oye-like"/>
</dbReference>
<comment type="caution">
    <text evidence="5">The sequence shown here is derived from an EMBL/GenBank/DDBJ whole genome shotgun (WGS) entry which is preliminary data.</text>
</comment>
<comment type="similarity">
    <text evidence="2">Belongs to the NADH:flavin oxidoreductase/NADH oxidase family.</text>
</comment>
<name>A0A7Y7ISN4_9PROT</name>
<dbReference type="EMBL" id="JABXXP010000002">
    <property type="protein sequence ID" value="NVN09629.1"/>
    <property type="molecule type" value="Genomic_DNA"/>
</dbReference>
<accession>A0A7Y7ISN4</accession>
<organism evidence="5 6">
    <name type="scientific">Nguyenibacter vanlangensis</name>
    <dbReference type="NCBI Taxonomy" id="1216886"/>
    <lineage>
        <taxon>Bacteria</taxon>
        <taxon>Pseudomonadati</taxon>
        <taxon>Pseudomonadota</taxon>
        <taxon>Alphaproteobacteria</taxon>
        <taxon>Acetobacterales</taxon>
        <taxon>Acetobacteraceae</taxon>
        <taxon>Nguyenibacter</taxon>
    </lineage>
</organism>